<dbReference type="Proteomes" id="UP001153404">
    <property type="component" value="Unassembled WGS sequence"/>
</dbReference>
<protein>
    <submittedName>
        <fullName evidence="2">Transposase</fullName>
    </submittedName>
</protein>
<evidence type="ECO:0000259" key="1">
    <source>
        <dbReference type="Pfam" id="PF12760"/>
    </source>
</evidence>
<sequence>MPAFQEEACENALFQAKWPDGFRCPHCEGSSFYRITSRSNRVFECRVCHHQTSLTVGTIMEGTRTPLEKWFSALYLMQQGISAKLLAEIIQVTYKTAWLMNHKLRHAIQVWDESRPLKGELQLYGDFYARPAMSGVFDPPDQRDQPAVVGASIDPESGGVAEVKIKRLPHGEFRRRSYDVECYGTFLWRHVTDVKSEIHSIEIVKQSDSEGVTEIGLIWRGVIGWLARTFGGIGPKHLQAYLDEFCYRINAGTNAFATLLNLCGITRTVTLRALVNKRRAVRSVRWTGQSNIRKKNVS</sequence>
<evidence type="ECO:0000313" key="2">
    <source>
        <dbReference type="EMBL" id="MDG0811936.1"/>
    </source>
</evidence>
<dbReference type="Pfam" id="PF12760">
    <property type="entry name" value="Zn_ribbon_IS1595"/>
    <property type="match status" value="1"/>
</dbReference>
<reference evidence="2" key="1">
    <citation type="submission" date="2022-10" db="EMBL/GenBank/DDBJ databases">
        <title>Comparative genomic analysis of Cohnella hashimotonis sp. nov., isolated from the International Space Station.</title>
        <authorList>
            <person name="Simpson A."/>
            <person name="Venkateswaran K."/>
        </authorList>
    </citation>
    <scope>NUCLEOTIDE SEQUENCE</scope>
    <source>
        <strain evidence="2">DSM 28161</strain>
    </source>
</reference>
<comment type="caution">
    <text evidence="2">The sequence shown here is derived from an EMBL/GenBank/DDBJ whole genome shotgun (WGS) entry which is preliminary data.</text>
</comment>
<name>A0A9X4KX32_9BACL</name>
<keyword evidence="3" id="KW-1185">Reference proteome</keyword>
<feature type="domain" description="Transposase zinc-ribbon" evidence="1">
    <location>
        <begin position="6"/>
        <end position="51"/>
    </location>
</feature>
<dbReference type="InterPro" id="IPR024442">
    <property type="entry name" value="Transposase_Zn_ribbon"/>
</dbReference>
<accession>A0A9X4KX32</accession>
<proteinExistence type="predicted"/>
<organism evidence="2 3">
    <name type="scientific">Cohnella rhizosphaerae</name>
    <dbReference type="NCBI Taxonomy" id="1457232"/>
    <lineage>
        <taxon>Bacteria</taxon>
        <taxon>Bacillati</taxon>
        <taxon>Bacillota</taxon>
        <taxon>Bacilli</taxon>
        <taxon>Bacillales</taxon>
        <taxon>Paenibacillaceae</taxon>
        <taxon>Cohnella</taxon>
    </lineage>
</organism>
<dbReference type="RefSeq" id="WP_277534982.1">
    <property type="nucleotide sequence ID" value="NZ_JAPDIA010000007.1"/>
</dbReference>
<dbReference type="AlphaFoldDB" id="A0A9X4KX32"/>
<gene>
    <name evidence="2" type="ORF">OMP40_23110</name>
</gene>
<dbReference type="EMBL" id="JAPDIA010000007">
    <property type="protein sequence ID" value="MDG0811936.1"/>
    <property type="molecule type" value="Genomic_DNA"/>
</dbReference>
<evidence type="ECO:0000313" key="3">
    <source>
        <dbReference type="Proteomes" id="UP001153404"/>
    </source>
</evidence>